<evidence type="ECO:0000256" key="1">
    <source>
        <dbReference type="SAM" id="SignalP"/>
    </source>
</evidence>
<protein>
    <submittedName>
        <fullName evidence="2">Putative serine/threonine-protein kinase</fullName>
    </submittedName>
</protein>
<dbReference type="AlphaFoldDB" id="A0A6B0USK3"/>
<proteinExistence type="predicted"/>
<feature type="signal peptide" evidence="1">
    <location>
        <begin position="1"/>
        <end position="20"/>
    </location>
</feature>
<keyword evidence="2" id="KW-0808">Transferase</keyword>
<dbReference type="EMBL" id="GIFC01010418">
    <property type="protein sequence ID" value="MXU92501.1"/>
    <property type="molecule type" value="Transcribed_RNA"/>
</dbReference>
<organism evidence="2">
    <name type="scientific">Ixodes ricinus</name>
    <name type="common">Common tick</name>
    <name type="synonym">Acarus ricinus</name>
    <dbReference type="NCBI Taxonomy" id="34613"/>
    <lineage>
        <taxon>Eukaryota</taxon>
        <taxon>Metazoa</taxon>
        <taxon>Ecdysozoa</taxon>
        <taxon>Arthropoda</taxon>
        <taxon>Chelicerata</taxon>
        <taxon>Arachnida</taxon>
        <taxon>Acari</taxon>
        <taxon>Parasitiformes</taxon>
        <taxon>Ixodida</taxon>
        <taxon>Ixodoidea</taxon>
        <taxon>Ixodidae</taxon>
        <taxon>Ixodinae</taxon>
        <taxon>Ixodes</taxon>
    </lineage>
</organism>
<reference evidence="2" key="1">
    <citation type="submission" date="2019-12" db="EMBL/GenBank/DDBJ databases">
        <title>An insight into the sialome of adult female Ixodes ricinus ticks feeding for 6 days.</title>
        <authorList>
            <person name="Perner J."/>
            <person name="Ribeiro J.M.C."/>
        </authorList>
    </citation>
    <scope>NUCLEOTIDE SEQUENCE</scope>
    <source>
        <strain evidence="2">Semi-engorged</strain>
        <tissue evidence="2">Salivary glands</tissue>
    </source>
</reference>
<keyword evidence="2" id="KW-0418">Kinase</keyword>
<dbReference type="GO" id="GO:0016301">
    <property type="term" value="F:kinase activity"/>
    <property type="evidence" value="ECO:0007669"/>
    <property type="project" value="UniProtKB-KW"/>
</dbReference>
<name>A0A6B0USK3_IXORI</name>
<sequence length="134" mass="14446">MLLLEAILVVLMLTIGHLQCSSIPHAFPSTDNEAFSILPSGLILSTRDSEGCTKQVFPKDLTGFLSLSCMKNCKDGTKRPETNGEECIVTVTQEPTNANEAVITVGTCRHGTCVAKEPVECITITLTSSEEEDE</sequence>
<feature type="chain" id="PRO_5025348244" evidence="1">
    <location>
        <begin position="21"/>
        <end position="134"/>
    </location>
</feature>
<evidence type="ECO:0000313" key="2">
    <source>
        <dbReference type="EMBL" id="MXU92501.1"/>
    </source>
</evidence>
<dbReference type="Gene3D" id="2.30.130.100">
    <property type="match status" value="1"/>
</dbReference>
<keyword evidence="1" id="KW-0732">Signal</keyword>
<accession>A0A6B0USK3</accession>